<dbReference type="EMBL" id="GL883026">
    <property type="protein sequence ID" value="EGG15387.1"/>
    <property type="molecule type" value="Genomic_DNA"/>
</dbReference>
<keyword evidence="2" id="KW-1185">Reference proteome</keyword>
<protein>
    <submittedName>
        <fullName evidence="1">Uncharacterized protein</fullName>
    </submittedName>
</protein>
<gene>
    <name evidence="1" type="ORF">DFA_10221</name>
</gene>
<accession>F4Q9L8</accession>
<reference evidence="2" key="1">
    <citation type="journal article" date="2011" name="Genome Res.">
        <title>Phylogeny-wide analysis of social amoeba genomes highlights ancient origins for complex intercellular communication.</title>
        <authorList>
            <person name="Heidel A.J."/>
            <person name="Lawal H.M."/>
            <person name="Felder M."/>
            <person name="Schilde C."/>
            <person name="Helps N.R."/>
            <person name="Tunggal B."/>
            <person name="Rivero F."/>
            <person name="John U."/>
            <person name="Schleicher M."/>
            <person name="Eichinger L."/>
            <person name="Platzer M."/>
            <person name="Noegel A.A."/>
            <person name="Schaap P."/>
            <person name="Gloeckner G."/>
        </authorList>
    </citation>
    <scope>NUCLEOTIDE SEQUENCE [LARGE SCALE GENOMIC DNA]</scope>
    <source>
        <strain evidence="2">SH3</strain>
    </source>
</reference>
<dbReference type="AlphaFoldDB" id="F4Q9L8"/>
<evidence type="ECO:0000313" key="1">
    <source>
        <dbReference type="EMBL" id="EGG15387.1"/>
    </source>
</evidence>
<sequence>MTEIISNRNNIIIYQVVRNRLLWRQIFDHVHWINKIIYQTDSDFRNVSKIKRYGDMTVVCDMLKNRHYGLLREKIQRGEKLVFTRTGTLDLIAACKDRDTIMLMLRAYDNDDQVSIAGKSTRTDTFWDLVIRALSADNLVGLECLQEHYQMDDSVVPPKDLMFCPRSVEAANYLKRQFSGIKQLQLPLDDLATVADLDDSFVADRYLDSKLFNLSKVDVVVLVDKLGLATIEKVYKLIGWGSIAAKIGQDNHN</sequence>
<dbReference type="PANTHER" id="PTHR32142:SF64">
    <property type="entry name" value="ANKYRIN REPEAT-CONTAINING PROTEIN-RELATED"/>
    <property type="match status" value="1"/>
</dbReference>
<evidence type="ECO:0000313" key="2">
    <source>
        <dbReference type="Proteomes" id="UP000007797"/>
    </source>
</evidence>
<dbReference type="GeneID" id="14867439"/>
<dbReference type="RefSeq" id="XP_004354129.1">
    <property type="nucleotide sequence ID" value="XM_004354077.1"/>
</dbReference>
<dbReference type="KEGG" id="dfa:DFA_10221"/>
<dbReference type="Proteomes" id="UP000007797">
    <property type="component" value="Unassembled WGS sequence"/>
</dbReference>
<organism evidence="1 2">
    <name type="scientific">Cavenderia fasciculata</name>
    <name type="common">Slime mold</name>
    <name type="synonym">Dictyostelium fasciculatum</name>
    <dbReference type="NCBI Taxonomy" id="261658"/>
    <lineage>
        <taxon>Eukaryota</taxon>
        <taxon>Amoebozoa</taxon>
        <taxon>Evosea</taxon>
        <taxon>Eumycetozoa</taxon>
        <taxon>Dictyostelia</taxon>
        <taxon>Acytosteliales</taxon>
        <taxon>Cavenderiaceae</taxon>
        <taxon>Cavenderia</taxon>
    </lineage>
</organism>
<dbReference type="PANTHER" id="PTHR32142">
    <property type="entry name" value="B BOX-TYPE DOMAIN-CONTAINING PROTEIN-RELATED"/>
    <property type="match status" value="1"/>
</dbReference>
<name>F4Q9L8_CACFS</name>
<proteinExistence type="predicted"/>